<dbReference type="EMBL" id="CP015839">
    <property type="protein sequence ID" value="ANG64294.1"/>
    <property type="molecule type" value="Genomic_DNA"/>
</dbReference>
<dbReference type="Pfam" id="PF00404">
    <property type="entry name" value="Dockerin_1"/>
    <property type="match status" value="1"/>
</dbReference>
<dbReference type="SUPFAM" id="SSF63446">
    <property type="entry name" value="Type I dockerin domain"/>
    <property type="match status" value="1"/>
</dbReference>
<dbReference type="PANTHER" id="PTHR32305">
    <property type="match status" value="1"/>
</dbReference>
<dbReference type="STRING" id="1821621.A8C75_18655"/>
<dbReference type="PROSITE" id="PS00018">
    <property type="entry name" value="EF_HAND_1"/>
    <property type="match status" value="1"/>
</dbReference>
<dbReference type="InterPro" id="IPR022385">
    <property type="entry name" value="Rhs_assc_core"/>
</dbReference>
<dbReference type="Gene3D" id="1.10.1330.10">
    <property type="entry name" value="Dockerin domain"/>
    <property type="match status" value="1"/>
</dbReference>
<dbReference type="KEGG" id="mars:A8C75_18655"/>
<reference evidence="4" key="1">
    <citation type="submission" date="2016-05" db="EMBL/GenBank/DDBJ databases">
        <authorList>
            <person name="Baek K."/>
            <person name="Yang S.-J."/>
        </authorList>
    </citation>
    <scope>NUCLEOTIDE SEQUENCE [LARGE SCALE GENOMIC DNA]</scope>
    <source>
        <strain evidence="4">ST58-10</strain>
    </source>
</reference>
<dbReference type="Pfam" id="PF05593">
    <property type="entry name" value="RHS_repeat"/>
    <property type="match status" value="5"/>
</dbReference>
<protein>
    <recommendedName>
        <fullName evidence="2">Teneurin-like YD-shell domain-containing protein</fullName>
    </recommendedName>
</protein>
<evidence type="ECO:0000313" key="4">
    <source>
        <dbReference type="Proteomes" id="UP000078070"/>
    </source>
</evidence>
<dbReference type="InterPro" id="IPR006530">
    <property type="entry name" value="YD"/>
</dbReference>
<dbReference type="InterPro" id="IPR018247">
    <property type="entry name" value="EF_Hand_1_Ca_BS"/>
</dbReference>
<dbReference type="InterPro" id="IPR050708">
    <property type="entry name" value="T6SS_VgrG/RHS"/>
</dbReference>
<dbReference type="Pfam" id="PF25023">
    <property type="entry name" value="TEN_YD-shell"/>
    <property type="match status" value="2"/>
</dbReference>
<dbReference type="GO" id="GO:0004553">
    <property type="term" value="F:hydrolase activity, hydrolyzing O-glycosyl compounds"/>
    <property type="evidence" value="ECO:0007669"/>
    <property type="project" value="InterPro"/>
</dbReference>
<dbReference type="SUPFAM" id="SSF69304">
    <property type="entry name" value="Tricorn protease N-terminal domain"/>
    <property type="match status" value="1"/>
</dbReference>
<keyword evidence="4" id="KW-1185">Reference proteome</keyword>
<accession>A0A1A9F1T2</accession>
<dbReference type="NCBIfam" id="TIGR01643">
    <property type="entry name" value="YD_repeat_2x"/>
    <property type="match status" value="7"/>
</dbReference>
<dbReference type="InterPro" id="IPR031325">
    <property type="entry name" value="RHS_repeat"/>
</dbReference>
<evidence type="ECO:0000313" key="3">
    <source>
        <dbReference type="EMBL" id="ANG64294.1"/>
    </source>
</evidence>
<gene>
    <name evidence="3" type="ORF">A8C75_18655</name>
</gene>
<organism evidence="3 4">
    <name type="scientific">Marinobacterium aestuarii</name>
    <dbReference type="NCBI Taxonomy" id="1821621"/>
    <lineage>
        <taxon>Bacteria</taxon>
        <taxon>Pseudomonadati</taxon>
        <taxon>Pseudomonadota</taxon>
        <taxon>Gammaproteobacteria</taxon>
        <taxon>Oceanospirillales</taxon>
        <taxon>Oceanospirillaceae</taxon>
        <taxon>Marinobacterium</taxon>
    </lineage>
</organism>
<dbReference type="Gene3D" id="2.180.10.10">
    <property type="entry name" value="RHS repeat-associated core"/>
    <property type="match status" value="3"/>
</dbReference>
<dbReference type="GO" id="GO:0000272">
    <property type="term" value="P:polysaccharide catabolic process"/>
    <property type="evidence" value="ECO:0007669"/>
    <property type="project" value="InterPro"/>
</dbReference>
<name>A0A1A9F1T2_9GAMM</name>
<keyword evidence="1" id="KW-0677">Repeat</keyword>
<feature type="domain" description="Teneurin-like YD-shell" evidence="2">
    <location>
        <begin position="1208"/>
        <end position="1299"/>
    </location>
</feature>
<dbReference type="InterPro" id="IPR036439">
    <property type="entry name" value="Dockerin_dom_sf"/>
</dbReference>
<dbReference type="PANTHER" id="PTHR32305:SF15">
    <property type="entry name" value="PROTEIN RHSA-RELATED"/>
    <property type="match status" value="1"/>
</dbReference>
<dbReference type="Proteomes" id="UP000078070">
    <property type="component" value="Chromosome"/>
</dbReference>
<reference evidence="3 4" key="2">
    <citation type="journal article" date="2018" name="Int. J. Syst. Evol. Microbiol.">
        <title>Marinobacterium aestuarii sp. nov., a benzene-degrading marine bacterium isolated from estuary sediment.</title>
        <authorList>
            <person name="Bae S.S."/>
            <person name="Jung J."/>
            <person name="Chung D."/>
            <person name="Baek K."/>
        </authorList>
    </citation>
    <scope>NUCLEOTIDE SEQUENCE [LARGE SCALE GENOMIC DNA]</scope>
    <source>
        <strain evidence="3 4">ST58-10</strain>
    </source>
</reference>
<evidence type="ECO:0000259" key="2">
    <source>
        <dbReference type="Pfam" id="PF25023"/>
    </source>
</evidence>
<dbReference type="InterPro" id="IPR002105">
    <property type="entry name" value="Dockerin_1_rpt"/>
</dbReference>
<evidence type="ECO:0000256" key="1">
    <source>
        <dbReference type="ARBA" id="ARBA00022737"/>
    </source>
</evidence>
<dbReference type="InterPro" id="IPR056823">
    <property type="entry name" value="TEN-like_YD-shell"/>
</dbReference>
<dbReference type="NCBIfam" id="TIGR03696">
    <property type="entry name" value="Rhs_assc_core"/>
    <property type="match status" value="1"/>
</dbReference>
<sequence length="1457" mass="160721">MAILRRAGQPVPVPSLVHWRVGHYATILEKQDGRYRIKDPAYGQDFWISQAALDAESSGYFLALNDADSAMSWLRLEAGEAGQVLGSGYTSTNEPNNTSNDDLTECDNPCSTHKGMPQYRVHSMLVSLNIRDTPIGYTPPVGPAVPMTLTYSQREVNQPTHFTFSNLGHKWTFNWLSYVQDDPQRAGSRVMIYLPGGGSRNYGGYSAGNGAFSPEQRTGAQLVRASTMPLRYERRMPDGRRYVYGESDGSTYYPRRVMLTEVVDPAGNAVTLQYDARQRLISVTDALQQVTLFEYDHISNPLLITGVVDPFGRSAIIGYDAVGRLNRITDSIGMTSTFAYDSGTFVNAMNTEYGTTTFNYGESGTRRWLEITDPQGERERVEFAHGASGIPYSDAPTPAGMNLFNRYINGRNTFYWDKEAMKRAAGDYTQARIRHWYHLRTNTSYTAAVLESVKNPLERRVWFNYPGQSWAGAEGTLDKPSVVGRVLPNGTTQLVRKSYNVFGKLTRIIDPEGRELTFDYAANQIDLVSIKRKSASGYDVLAHFTYNDQHQPVTYTDSAGQVTEYDYNPLGLLTQVANPLGHVRQYEYDEQGYLVGLIDPNENRVLIYSYDAYGRIASATNAQGYRLEYSYDALDRRIQTQYPDGTDEFLDWDRLDLARSEDRYGNVTQYAYDAVRNLLSEINPSGHEMQYGYFANGALASRLDGIGNSITMERDIQRRVTRTIQADGSDSRRDFDSSGRLLREIDALGGETDFGYAADDRLASVTDPNGNSTLYRYSSYTGELAERDSPDSGVTAYSYDSAGNLTTQVDANGQTTAYAYDALNRLTRILYADGQAVEYQYDTAPNGIGRLAEIREAAGSIVLAYDVEGNLVSRTQTSPDGVELKVSYAYNEANQLVRVIYPSGAVVDYSYDRDRLSGITANGQVVLDNIRYADFGAINGWNWGNGTSSSRSYDAKGRLERFSVAAEERQLGYDKVDNIVAINGGSRNRSFDYDALGRLSAALSSDFDLGYAYDANGNRVHESSDGISRYYELDPASNRLAAAGEMSYIHDNNGNILADGRHSYQFDARNRLEAVDEGFTGYYQSNAFGQRVYKLGQQSYRLTADLNGDGQVTSADLHELKSFVRSGQSPLQADLNQDGNVDMHDNACIATQIGSEKDDPGLPKDCRLGEWVNATTETRFVYTGPQLLGEYDIDGYVRQEIIWIGTIPVALLQDGEIYFIHSNQINAPAALTDSQGTVVWRWEPKPFGDSLADEDPDGDGQRFTLNLRFPGQYFDAETGLYYNYFRDYDPATGRYIESDPIGLQGGLNTYSYVYSNPLVRFDALGLWSFNMEAYLGIGGGVSINYSDGTLEVLGKIGVGIGGGASYDKYGIPSPHAEECGSGYIARTTFNASAGVGVGPFELGANATVATGNVVTHPEGGGGYTSVSDPVSLNKGAAGAGARFGISVAVEVGSYTNW</sequence>
<feature type="domain" description="Teneurin-like YD-shell" evidence="2">
    <location>
        <begin position="980"/>
        <end position="1075"/>
    </location>
</feature>
<proteinExistence type="predicted"/>